<feature type="signal peptide" evidence="8">
    <location>
        <begin position="1"/>
        <end position="26"/>
    </location>
</feature>
<dbReference type="GO" id="GO:0006644">
    <property type="term" value="P:phospholipid metabolic process"/>
    <property type="evidence" value="ECO:0007669"/>
    <property type="project" value="InterPro"/>
</dbReference>
<evidence type="ECO:0000256" key="4">
    <source>
        <dbReference type="PIRSR" id="PIRSR601211-1"/>
    </source>
</evidence>
<dbReference type="CDD" id="cd00125">
    <property type="entry name" value="PLA2c"/>
    <property type="match status" value="1"/>
</dbReference>
<dbReference type="AlphaFoldDB" id="S4RSK0"/>
<feature type="active site" evidence="4">
    <location>
        <position position="124"/>
    </location>
</feature>
<evidence type="ECO:0000256" key="5">
    <source>
        <dbReference type="PIRSR" id="PIRSR601211-2"/>
    </source>
</evidence>
<dbReference type="PROSITE" id="PS00118">
    <property type="entry name" value="PA2_HIS"/>
    <property type="match status" value="1"/>
</dbReference>
<feature type="chain" id="PRO_5001391209" description="Phospholipase A2" evidence="8">
    <location>
        <begin position="27"/>
        <end position="155"/>
    </location>
</feature>
<dbReference type="GO" id="GO:0005509">
    <property type="term" value="F:calcium ion binding"/>
    <property type="evidence" value="ECO:0007669"/>
    <property type="project" value="InterPro"/>
</dbReference>
<evidence type="ECO:0000259" key="9">
    <source>
        <dbReference type="SMART" id="SM00085"/>
    </source>
</evidence>
<keyword evidence="5" id="KW-0479">Metal-binding</keyword>
<dbReference type="GO" id="GO:0005543">
    <property type="term" value="F:phospholipid binding"/>
    <property type="evidence" value="ECO:0007669"/>
    <property type="project" value="TreeGrafter"/>
</dbReference>
<reference evidence="10" key="2">
    <citation type="submission" date="2025-09" db="UniProtKB">
        <authorList>
            <consortium name="Ensembl"/>
        </authorList>
    </citation>
    <scope>IDENTIFICATION</scope>
</reference>
<dbReference type="InterPro" id="IPR001211">
    <property type="entry name" value="PLA2"/>
</dbReference>
<proteinExistence type="inferred from homology"/>
<dbReference type="SUPFAM" id="SSF48619">
    <property type="entry name" value="Phospholipase A2, PLA2"/>
    <property type="match status" value="1"/>
</dbReference>
<dbReference type="SMART" id="SM00085">
    <property type="entry name" value="PA2c"/>
    <property type="match status" value="1"/>
</dbReference>
<evidence type="ECO:0000256" key="6">
    <source>
        <dbReference type="PIRSR" id="PIRSR601211-3"/>
    </source>
</evidence>
<keyword evidence="8" id="KW-0732">Signal</keyword>
<dbReference type="EC" id="3.1.1.4" evidence="8"/>
<evidence type="ECO:0000256" key="1">
    <source>
        <dbReference type="ARBA" id="ARBA00004613"/>
    </source>
</evidence>
<feature type="binding site" evidence="5">
    <location>
        <position position="63"/>
    </location>
    <ligand>
        <name>Ca(2+)</name>
        <dbReference type="ChEBI" id="CHEBI:29108"/>
    </ligand>
</feature>
<dbReference type="GeneTree" id="ENSGT00940000164998"/>
<dbReference type="FunFam" id="1.20.90.10:FF:000007">
    <property type="entry name" value="Acidic phospholipase A2"/>
    <property type="match status" value="1"/>
</dbReference>
<feature type="binding site" evidence="5">
    <location>
        <position position="80"/>
    </location>
    <ligand>
        <name>Ca(2+)</name>
        <dbReference type="ChEBI" id="CHEBI:29108"/>
    </ligand>
</feature>
<comment type="similarity">
    <text evidence="7">Belongs to the phospholipase A2 family.</text>
</comment>
<comment type="subcellular location">
    <subcellularLocation>
        <location evidence="1 8">Secreted</location>
    </subcellularLocation>
</comment>
<keyword evidence="3 6" id="KW-1015">Disulfide bond</keyword>
<feature type="disulfide bond" evidence="6">
    <location>
        <begin position="91"/>
        <end position="116"/>
    </location>
</feature>
<feature type="disulfide bond" evidence="6">
    <location>
        <begin position="82"/>
        <end position="123"/>
    </location>
</feature>
<evidence type="ECO:0000256" key="3">
    <source>
        <dbReference type="ARBA" id="ARBA00023157"/>
    </source>
</evidence>
<evidence type="ECO:0000256" key="2">
    <source>
        <dbReference type="ARBA" id="ARBA00022525"/>
    </source>
</evidence>
<dbReference type="PROSITE" id="PS00119">
    <property type="entry name" value="PA2_ASP"/>
    <property type="match status" value="1"/>
</dbReference>
<organism evidence="10">
    <name type="scientific">Petromyzon marinus</name>
    <name type="common">Sea lamprey</name>
    <dbReference type="NCBI Taxonomy" id="7757"/>
    <lineage>
        <taxon>Eukaryota</taxon>
        <taxon>Metazoa</taxon>
        <taxon>Chordata</taxon>
        <taxon>Craniata</taxon>
        <taxon>Vertebrata</taxon>
        <taxon>Cyclostomata</taxon>
        <taxon>Hyperoartia</taxon>
        <taxon>Petromyzontiformes</taxon>
        <taxon>Petromyzontidae</taxon>
        <taxon>Petromyzon</taxon>
    </lineage>
</organism>
<comment type="catalytic activity">
    <reaction evidence="8">
        <text>a 1,2-diacyl-sn-glycero-3-phosphocholine + H2O = a 1-acyl-sn-glycero-3-phosphocholine + a fatty acid + H(+)</text>
        <dbReference type="Rhea" id="RHEA:15801"/>
        <dbReference type="ChEBI" id="CHEBI:15377"/>
        <dbReference type="ChEBI" id="CHEBI:15378"/>
        <dbReference type="ChEBI" id="CHEBI:28868"/>
        <dbReference type="ChEBI" id="CHEBI:57643"/>
        <dbReference type="ChEBI" id="CHEBI:58168"/>
        <dbReference type="EC" id="3.1.1.4"/>
    </reaction>
</comment>
<keyword evidence="8" id="KW-0378">Hydrolase</keyword>
<dbReference type="InterPro" id="IPR016090">
    <property type="entry name" value="PLA2-like_dom"/>
</dbReference>
<name>S4RSK0_PETMA</name>
<dbReference type="InterPro" id="IPR033113">
    <property type="entry name" value="PLA2_histidine"/>
</dbReference>
<feature type="disulfide bond" evidence="6">
    <location>
        <begin position="60"/>
        <end position="76"/>
    </location>
</feature>
<dbReference type="InterPro" id="IPR036444">
    <property type="entry name" value="PLipase_A2_dom_sf"/>
</dbReference>
<evidence type="ECO:0000313" key="10">
    <source>
        <dbReference type="Ensembl" id="ENSPMAP00000008189.1"/>
    </source>
</evidence>
<evidence type="ECO:0000256" key="7">
    <source>
        <dbReference type="RuleBase" id="RU003654"/>
    </source>
</evidence>
<dbReference type="Ensembl" id="ENSPMAT00000008226.1">
    <property type="protein sequence ID" value="ENSPMAP00000008189.1"/>
    <property type="gene ID" value="ENSPMAG00000007428.1"/>
</dbReference>
<dbReference type="GO" id="GO:0016042">
    <property type="term" value="P:lipid catabolic process"/>
    <property type="evidence" value="ECO:0007669"/>
    <property type="project" value="InterPro"/>
</dbReference>
<keyword evidence="5 8" id="KW-0106">Calcium</keyword>
<feature type="disulfide bond" evidence="6">
    <location>
        <begin position="109"/>
        <end position="121"/>
    </location>
</feature>
<feature type="active site" evidence="4">
    <location>
        <position position="79"/>
    </location>
</feature>
<protein>
    <recommendedName>
        <fullName evidence="8">Phospholipase A2</fullName>
        <ecNumber evidence="8">3.1.1.4</ecNumber>
    </recommendedName>
</protein>
<reference evidence="10" key="1">
    <citation type="submission" date="2025-08" db="UniProtKB">
        <authorList>
            <consortium name="Ensembl"/>
        </authorList>
    </citation>
    <scope>IDENTIFICATION</scope>
</reference>
<feature type="domain" description="Phospholipase A2-like central" evidence="9">
    <location>
        <begin position="34"/>
        <end position="148"/>
    </location>
</feature>
<dbReference type="STRING" id="7757.ENSPMAP00000008189"/>
<feature type="disulfide bond" evidence="6">
    <location>
        <begin position="75"/>
        <end position="130"/>
    </location>
</feature>
<dbReference type="HOGENOM" id="CLU_090683_3_1_1"/>
<comment type="cofactor">
    <cofactor evidence="5">
        <name>Ca(2+)</name>
        <dbReference type="ChEBI" id="CHEBI:29108"/>
    </cofactor>
    <text evidence="5">Binds 1 Ca(2+) ion per subunit.</text>
</comment>
<dbReference type="PANTHER" id="PTHR11716">
    <property type="entry name" value="PHOSPHOLIPASE A2 FAMILY MEMBER"/>
    <property type="match status" value="1"/>
</dbReference>
<keyword evidence="2 8" id="KW-0964">Secreted</keyword>
<evidence type="ECO:0000256" key="8">
    <source>
        <dbReference type="RuleBase" id="RU361236"/>
    </source>
</evidence>
<dbReference type="Pfam" id="PF00068">
    <property type="entry name" value="Phospholip_A2_1"/>
    <property type="match status" value="1"/>
</dbReference>
<accession>S4RSK0</accession>
<dbReference type="Gene3D" id="1.20.90.10">
    <property type="entry name" value="Phospholipase A2 domain"/>
    <property type="match status" value="1"/>
</dbReference>
<dbReference type="PRINTS" id="PR00389">
    <property type="entry name" value="PHPHLIPASEA2"/>
</dbReference>
<dbReference type="GO" id="GO:0005576">
    <property type="term" value="C:extracellular region"/>
    <property type="evidence" value="ECO:0007669"/>
    <property type="project" value="UniProtKB-SubCell"/>
</dbReference>
<dbReference type="GO" id="GO:0047498">
    <property type="term" value="F:calcium-dependent phospholipase A2 activity"/>
    <property type="evidence" value="ECO:0007669"/>
    <property type="project" value="TreeGrafter"/>
</dbReference>
<dbReference type="GO" id="GO:0050482">
    <property type="term" value="P:arachidonate secretion"/>
    <property type="evidence" value="ECO:0007669"/>
    <property type="project" value="InterPro"/>
</dbReference>
<dbReference type="InterPro" id="IPR033112">
    <property type="entry name" value="PLA2_Asp_AS"/>
</dbReference>
<keyword evidence="8" id="KW-0443">Lipid metabolism</keyword>
<dbReference type="PANTHER" id="PTHR11716:SF100">
    <property type="entry name" value="PHOSPHOLIPASE A2"/>
    <property type="match status" value="1"/>
</dbReference>
<feature type="binding site" evidence="5">
    <location>
        <position position="61"/>
    </location>
    <ligand>
        <name>Ca(2+)</name>
        <dbReference type="ChEBI" id="CHEBI:29108"/>
    </ligand>
</feature>
<sequence>RLIIHEVTLLCPCVSVLLSATEGTDSNRLRHRRNVVQFGNMIECRMNRQPLDYYGYGCHCGFGGKGAPVDPTDRCCRSHDCCYNRAITAGCNPYSDIYHYACKHGRITCDAKNDWCERKICECDRRASACFTHASFSSRFVDYTGPCLGTKPICR</sequence>
<dbReference type="OMA" id="IDECCAN"/>